<evidence type="ECO:0000313" key="2">
    <source>
        <dbReference type="EMBL" id="NZD60032.1"/>
    </source>
</evidence>
<accession>A0A7Z0REG1</accession>
<sequence length="103" mass="11501">MKFRFVGAVALSFAVAGCTLLDPPTPFERTFRQGTKTCDFPITWKSARQVMTTLEIDSPVGAQFWDAINEICNVVNAGNKSKTIEIRARDRHGVLRSVVVERD</sequence>
<proteinExistence type="predicted"/>
<evidence type="ECO:0008006" key="4">
    <source>
        <dbReference type="Google" id="ProtNLM"/>
    </source>
</evidence>
<feature type="signal peptide" evidence="1">
    <location>
        <begin position="1"/>
        <end position="21"/>
    </location>
</feature>
<keyword evidence="1" id="KW-0732">Signal</keyword>
<gene>
    <name evidence="2" type="ORF">HX900_02700</name>
</gene>
<dbReference type="PROSITE" id="PS51257">
    <property type="entry name" value="PROKAR_LIPOPROTEIN"/>
    <property type="match status" value="1"/>
</dbReference>
<evidence type="ECO:0000256" key="1">
    <source>
        <dbReference type="SAM" id="SignalP"/>
    </source>
</evidence>
<dbReference type="EMBL" id="JACCPJ010000001">
    <property type="protein sequence ID" value="NZD60032.1"/>
    <property type="molecule type" value="Genomic_DNA"/>
</dbReference>
<dbReference type="Proteomes" id="UP000532162">
    <property type="component" value="Unassembled WGS sequence"/>
</dbReference>
<dbReference type="AlphaFoldDB" id="A0A7Z0REG1"/>
<organism evidence="2 3">
    <name type="scientific">Rhizobium changzhiense</name>
    <dbReference type="NCBI Taxonomy" id="2692317"/>
    <lineage>
        <taxon>Bacteria</taxon>
        <taxon>Pseudomonadati</taxon>
        <taxon>Pseudomonadota</taxon>
        <taxon>Alphaproteobacteria</taxon>
        <taxon>Hyphomicrobiales</taxon>
        <taxon>Rhizobiaceae</taxon>
        <taxon>Rhizobium/Agrobacterium group</taxon>
        <taxon>Rhizobium</taxon>
    </lineage>
</organism>
<comment type="caution">
    <text evidence="2">The sequence shown here is derived from an EMBL/GenBank/DDBJ whole genome shotgun (WGS) entry which is preliminary data.</text>
</comment>
<name>A0A7Z0REG1_9HYPH</name>
<evidence type="ECO:0000313" key="3">
    <source>
        <dbReference type="Proteomes" id="UP000532162"/>
    </source>
</evidence>
<dbReference type="RefSeq" id="WP_180693464.1">
    <property type="nucleotide sequence ID" value="NZ_JACCPJ010000001.1"/>
</dbReference>
<feature type="chain" id="PRO_5030763621" description="Lipoprotein" evidence="1">
    <location>
        <begin position="22"/>
        <end position="103"/>
    </location>
</feature>
<reference evidence="2 3" key="1">
    <citation type="submission" date="2020-07" db="EMBL/GenBank/DDBJ databases">
        <authorList>
            <person name="Sun Q."/>
        </authorList>
    </citation>
    <scope>NUCLEOTIDE SEQUENCE [LARGE SCALE GENOMIC DNA]</scope>
    <source>
        <strain evidence="2 3">WYCCWR 11290</strain>
    </source>
</reference>
<protein>
    <recommendedName>
        <fullName evidence="4">Lipoprotein</fullName>
    </recommendedName>
</protein>